<dbReference type="InterPro" id="IPR052709">
    <property type="entry name" value="Transposase-MT_Hybrid"/>
</dbReference>
<dbReference type="AlphaFoldDB" id="A0A0L8FPW5"/>
<organism evidence="1">
    <name type="scientific">Octopus bimaculoides</name>
    <name type="common">California two-spotted octopus</name>
    <dbReference type="NCBI Taxonomy" id="37653"/>
    <lineage>
        <taxon>Eukaryota</taxon>
        <taxon>Metazoa</taxon>
        <taxon>Spiralia</taxon>
        <taxon>Lophotrochozoa</taxon>
        <taxon>Mollusca</taxon>
        <taxon>Cephalopoda</taxon>
        <taxon>Coleoidea</taxon>
        <taxon>Octopodiformes</taxon>
        <taxon>Octopoda</taxon>
        <taxon>Incirrata</taxon>
        <taxon>Octopodidae</taxon>
        <taxon>Octopus</taxon>
    </lineage>
</organism>
<accession>A0A0L8FPW5</accession>
<dbReference type="OrthoDB" id="10018757at2759"/>
<proteinExistence type="predicted"/>
<dbReference type="EMBL" id="KQ427746">
    <property type="protein sequence ID" value="KOF66761.1"/>
    <property type="molecule type" value="Genomic_DNA"/>
</dbReference>
<dbReference type="PANTHER" id="PTHR46060:SF1">
    <property type="entry name" value="MARINER MOS1 TRANSPOSASE-LIKE PROTEIN"/>
    <property type="match status" value="1"/>
</dbReference>
<protein>
    <recommendedName>
        <fullName evidence="2">Mos1 transposase HTH domain-containing protein</fullName>
    </recommendedName>
</protein>
<dbReference type="STRING" id="37653.A0A0L8FPW5"/>
<name>A0A0L8FPW5_OCTBM</name>
<evidence type="ECO:0008006" key="2">
    <source>
        <dbReference type="Google" id="ProtNLM"/>
    </source>
</evidence>
<evidence type="ECO:0000313" key="1">
    <source>
        <dbReference type="EMBL" id="KOF66761.1"/>
    </source>
</evidence>
<reference evidence="1" key="1">
    <citation type="submission" date="2015-07" db="EMBL/GenBank/DDBJ databases">
        <title>MeaNS - Measles Nucleotide Surveillance Program.</title>
        <authorList>
            <person name="Tran T."/>
            <person name="Druce J."/>
        </authorList>
    </citation>
    <scope>NUCLEOTIDE SEQUENCE</scope>
    <source>
        <strain evidence="1">UCB-OBI-ISO-001</strain>
        <tissue evidence="1">Gonad</tissue>
    </source>
</reference>
<sequence>MGAPLELCQKQRAVIEFLVAEGETPVNIHRRLQNVFEDHSNVCRWVRRLKDEKVGTVSVADKPRSGRPSVRFCESCQ</sequence>
<dbReference type="PANTHER" id="PTHR46060">
    <property type="entry name" value="MARINER MOS1 TRANSPOSASE-LIKE PROTEIN"/>
    <property type="match status" value="1"/>
</dbReference>
<gene>
    <name evidence="1" type="ORF">OCBIM_22011432mg</name>
</gene>